<organism evidence="2 3">
    <name type="scientific">Streptomyces cyaneochromogenes</name>
    <dbReference type="NCBI Taxonomy" id="2496836"/>
    <lineage>
        <taxon>Bacteria</taxon>
        <taxon>Bacillati</taxon>
        <taxon>Actinomycetota</taxon>
        <taxon>Actinomycetes</taxon>
        <taxon>Kitasatosporales</taxon>
        <taxon>Streptomycetaceae</taxon>
        <taxon>Streptomyces</taxon>
    </lineage>
</organism>
<feature type="compositionally biased region" description="Pro residues" evidence="1">
    <location>
        <begin position="1"/>
        <end position="17"/>
    </location>
</feature>
<evidence type="ECO:0000313" key="3">
    <source>
        <dbReference type="Proteomes" id="UP000280298"/>
    </source>
</evidence>
<dbReference type="OrthoDB" id="4199693at2"/>
<dbReference type="InterPro" id="IPR045729">
    <property type="entry name" value="DUF6083"/>
</dbReference>
<dbReference type="AlphaFoldDB" id="A0A3Q9F0T3"/>
<feature type="region of interest" description="Disordered" evidence="1">
    <location>
        <begin position="1"/>
        <end position="40"/>
    </location>
</feature>
<protein>
    <submittedName>
        <fullName evidence="2">Uncharacterized protein</fullName>
    </submittedName>
</protein>
<gene>
    <name evidence="2" type="ORF">EJ357_26735</name>
</gene>
<name>A0A3Q9F0T3_9ACTN</name>
<keyword evidence="3" id="KW-1185">Reference proteome</keyword>
<evidence type="ECO:0000256" key="1">
    <source>
        <dbReference type="SAM" id="MobiDB-lite"/>
    </source>
</evidence>
<proteinExistence type="predicted"/>
<evidence type="ECO:0000313" key="2">
    <source>
        <dbReference type="EMBL" id="AZQ40618.1"/>
    </source>
</evidence>
<accession>A0A3Q9F0T3</accession>
<dbReference type="KEGG" id="scya:EJ357_26735"/>
<dbReference type="Proteomes" id="UP000280298">
    <property type="component" value="Chromosome"/>
</dbReference>
<reference evidence="2 3" key="1">
    <citation type="journal article" date="2019" name="Int. J. Syst. Evol. Microbiol.">
        <title>Streptomyces cyaneochromogenes sp. nov., a blue pigment-producing actinomycete from manganese-contaminated soil.</title>
        <authorList>
            <person name="Tang X."/>
            <person name="Zhao J."/>
            <person name="Li K."/>
            <person name="Chen Z."/>
            <person name="Sun Y."/>
            <person name="Gao J."/>
        </authorList>
    </citation>
    <scope>NUCLEOTIDE SEQUENCE [LARGE SCALE GENOMIC DNA]</scope>
    <source>
        <strain evidence="2 3">MK-45</strain>
    </source>
</reference>
<dbReference type="EMBL" id="CP034539">
    <property type="protein sequence ID" value="AZQ40618.1"/>
    <property type="molecule type" value="Genomic_DNA"/>
</dbReference>
<dbReference type="Pfam" id="PF19561">
    <property type="entry name" value="DUF6083"/>
    <property type="match status" value="1"/>
</dbReference>
<sequence length="153" mass="16604">MPLPGPDEQRQPPPGTPQPWANADRAQAVMDGADAPEPPAPPVCPQCGLIGERHPTYYGAHALFEPGLTAPAHMVPAWHRWYVDSNGTAWNSGPEEPAPGAECRVPHRLACPGLTLEEVGLWRWLDALRQENARCAQRQADARRMPGGLPDVS</sequence>